<proteinExistence type="predicted"/>
<comment type="caution">
    <text evidence="1">The sequence shown here is derived from an EMBL/GenBank/DDBJ whole genome shotgun (WGS) entry which is preliminary data.</text>
</comment>
<accession>A0ACC8XIW6</accession>
<dbReference type="Proteomes" id="UP000188637">
    <property type="component" value="Unassembled WGS sequence"/>
</dbReference>
<gene>
    <name evidence="1" type="ORF">AN640_04355</name>
</gene>
<protein>
    <submittedName>
        <fullName evidence="1">Uncharacterized protein</fullName>
    </submittedName>
</protein>
<organism evidence="1 2">
    <name type="scientific">Candidatus Epulonipiscium fishelsonii</name>
    <dbReference type="NCBI Taxonomy" id="77094"/>
    <lineage>
        <taxon>Bacteria</taxon>
        <taxon>Bacillati</taxon>
        <taxon>Bacillota</taxon>
        <taxon>Clostridia</taxon>
        <taxon>Lachnospirales</taxon>
        <taxon>Lachnospiraceae</taxon>
        <taxon>Candidatus Epulonipiscium</taxon>
    </lineage>
</organism>
<evidence type="ECO:0000313" key="2">
    <source>
        <dbReference type="Proteomes" id="UP000188637"/>
    </source>
</evidence>
<sequence>MTVFRKLGQFKRRFARKKKVAKKYNARKIGEIKKRSKWRKKRFIKNMKKSTKKTNKKFKKRIKEKIKSMLKKRNEVYKEKKAMLPSAEDTMNSRKETKKTKDLLSKRRLASSNNEPISMSTHINAPSKIK</sequence>
<dbReference type="EMBL" id="LJHD01000053">
    <property type="protein sequence ID" value="ONI45573.1"/>
    <property type="molecule type" value="Genomic_DNA"/>
</dbReference>
<name>A0ACC8XIW6_9FIRM</name>
<reference evidence="1" key="1">
    <citation type="submission" date="2016-08" db="EMBL/GenBank/DDBJ databases">
        <authorList>
            <person name="Ngugi D.K."/>
            <person name="Miyake S."/>
            <person name="Stingl U."/>
        </authorList>
    </citation>
    <scope>NUCLEOTIDE SEQUENCE</scope>
    <source>
        <strain evidence="1">SCG-D08WGA-EpuloA1</strain>
    </source>
</reference>
<keyword evidence="2" id="KW-1185">Reference proteome</keyword>
<evidence type="ECO:0000313" key="1">
    <source>
        <dbReference type="EMBL" id="ONI45573.1"/>
    </source>
</evidence>